<dbReference type="EMBL" id="JBEPLI010000021">
    <property type="protein sequence ID" value="MET3590333.1"/>
    <property type="molecule type" value="Genomic_DNA"/>
</dbReference>
<evidence type="ECO:0000313" key="2">
    <source>
        <dbReference type="Proteomes" id="UP001549086"/>
    </source>
</evidence>
<reference evidence="1 2" key="1">
    <citation type="submission" date="2024-06" db="EMBL/GenBank/DDBJ databases">
        <title>Genomic Encyclopedia of Type Strains, Phase IV (KMG-IV): sequencing the most valuable type-strain genomes for metagenomic binning, comparative biology and taxonomic classification.</title>
        <authorList>
            <person name="Goeker M."/>
        </authorList>
    </citation>
    <scope>NUCLEOTIDE SEQUENCE [LARGE SCALE GENOMIC DNA]</scope>
    <source>
        <strain evidence="1 2">DSM 23649</strain>
    </source>
</reference>
<comment type="caution">
    <text evidence="1">The sequence shown here is derived from an EMBL/GenBank/DDBJ whole genome shotgun (WGS) entry which is preliminary data.</text>
</comment>
<proteinExistence type="predicted"/>
<keyword evidence="2" id="KW-1185">Reference proteome</keyword>
<organism evidence="1 2">
    <name type="scientific">Bartonella silvatica</name>
    <dbReference type="NCBI Taxonomy" id="357760"/>
    <lineage>
        <taxon>Bacteria</taxon>
        <taxon>Pseudomonadati</taxon>
        <taxon>Pseudomonadota</taxon>
        <taxon>Alphaproteobacteria</taxon>
        <taxon>Hyphomicrobiales</taxon>
        <taxon>Bartonellaceae</taxon>
        <taxon>Bartonella</taxon>
    </lineage>
</organism>
<protein>
    <submittedName>
        <fullName evidence="1">Uncharacterized protein</fullName>
    </submittedName>
</protein>
<name>A0ABV2HIE9_9HYPH</name>
<dbReference type="Proteomes" id="UP001549086">
    <property type="component" value="Unassembled WGS sequence"/>
</dbReference>
<sequence length="77" mass="8403">MCIDLLVCVGEGQSVMGWELCEGGVVCSFIRLLSASFIHRIAVKTQNQNLGEQSVPLQGRRPCWSESVAALSFSQCQ</sequence>
<gene>
    <name evidence="1" type="ORF">ABID23_001439</name>
</gene>
<evidence type="ECO:0000313" key="1">
    <source>
        <dbReference type="EMBL" id="MET3590333.1"/>
    </source>
</evidence>
<accession>A0ABV2HIE9</accession>